<dbReference type="Pfam" id="PF12771">
    <property type="entry name" value="SusD-like_2"/>
    <property type="match status" value="1"/>
</dbReference>
<organism evidence="2 3">
    <name type="scientific">Flavobacterium ranwuense</name>
    <dbReference type="NCBI Taxonomy" id="2541725"/>
    <lineage>
        <taxon>Bacteria</taxon>
        <taxon>Pseudomonadati</taxon>
        <taxon>Bacteroidota</taxon>
        <taxon>Flavobacteriia</taxon>
        <taxon>Flavobacteriales</taxon>
        <taxon>Flavobacteriaceae</taxon>
        <taxon>Flavobacterium</taxon>
    </lineage>
</organism>
<dbReference type="InterPro" id="IPR011990">
    <property type="entry name" value="TPR-like_helical_dom_sf"/>
</dbReference>
<dbReference type="EMBL" id="SMLH01000007">
    <property type="protein sequence ID" value="TDE28220.1"/>
    <property type="molecule type" value="Genomic_DNA"/>
</dbReference>
<sequence length="519" mass="58166">MKIKFLRYALLVPIAAIMVTGCSNFDEINTNPNAATQVSSGMLATSMILSITRSDISSTKTFIQPSLLGKYMTWNEGGPTDFQYNKLGRTNFNRITLLRNIKPMIDFAPNEGLKKSYTGLGHFIRAWQFFQTTMQVGDIPYSDAVKGETDAIIKPKYDSQKAVFLGILNELDQANILFSEGTNFDGDPIYAGKVDNWRRLTNSFQLHVLLQLYKKTADTDLKVVTRFNDIVANRPLMRDYKDNFALTYNVTAGQNYPWSSVPAGSNPYVLSKYSMLSTTLINTLKTLQDNRLFYYAKPSPVKITAGFLASDWNAYVGAEPSNSITSLGAMRGTKDYSDINNRYVDLVNAEPVSVFSFQQLQFVLAEAAVRGWISTPAQTYYAAGITNAMKFTAAYTPDIADYHHNMKITDANIATYIANVALTGTNENQISQIITQKYLAGFFHGGSTYSAWFENRRTGYPVFILNPSTNLNNPTTNFPLRWLYPSNELDYNTENMNAAVASQYGGNDNVNQMMWLLKD</sequence>
<evidence type="ECO:0000256" key="1">
    <source>
        <dbReference type="SAM" id="SignalP"/>
    </source>
</evidence>
<feature type="chain" id="PRO_5046446072" evidence="1">
    <location>
        <begin position="26"/>
        <end position="519"/>
    </location>
</feature>
<accession>A0ABY2DQD2</accession>
<keyword evidence="3" id="KW-1185">Reference proteome</keyword>
<dbReference type="Proteomes" id="UP000294685">
    <property type="component" value="Unassembled WGS sequence"/>
</dbReference>
<keyword evidence="2" id="KW-0449">Lipoprotein</keyword>
<dbReference type="PROSITE" id="PS51257">
    <property type="entry name" value="PROKAR_LIPOPROTEIN"/>
    <property type="match status" value="1"/>
</dbReference>
<feature type="signal peptide" evidence="1">
    <location>
        <begin position="1"/>
        <end position="25"/>
    </location>
</feature>
<evidence type="ECO:0000313" key="2">
    <source>
        <dbReference type="EMBL" id="TDE28220.1"/>
    </source>
</evidence>
<dbReference type="GO" id="GO:0005840">
    <property type="term" value="C:ribosome"/>
    <property type="evidence" value="ECO:0007669"/>
    <property type="project" value="UniProtKB-KW"/>
</dbReference>
<keyword evidence="2" id="KW-0687">Ribonucleoprotein</keyword>
<dbReference type="Gene3D" id="1.25.40.390">
    <property type="match status" value="1"/>
</dbReference>
<reference evidence="2 3" key="1">
    <citation type="submission" date="2019-03" db="EMBL/GenBank/DDBJ databases">
        <title>Novel species of Flavobacterium.</title>
        <authorList>
            <person name="Liu Q."/>
            <person name="Xin Y.-H."/>
        </authorList>
    </citation>
    <scope>NUCLEOTIDE SEQUENCE [LARGE SCALE GENOMIC DNA]</scope>
    <source>
        <strain evidence="2 3">LB2P22</strain>
    </source>
</reference>
<comment type="caution">
    <text evidence="2">The sequence shown here is derived from an EMBL/GenBank/DDBJ whole genome shotgun (WGS) entry which is preliminary data.</text>
</comment>
<keyword evidence="1" id="KW-0732">Signal</keyword>
<name>A0ABY2DQD2_9FLAO</name>
<keyword evidence="2" id="KW-0689">Ribosomal protein</keyword>
<evidence type="ECO:0000313" key="3">
    <source>
        <dbReference type="Proteomes" id="UP000294685"/>
    </source>
</evidence>
<dbReference type="InterPro" id="IPR041662">
    <property type="entry name" value="SusD-like_2"/>
</dbReference>
<protein>
    <submittedName>
        <fullName evidence="2">SusD/RagB family nutrient-binding outer membrane lipoprotein</fullName>
    </submittedName>
</protein>
<gene>
    <name evidence="2" type="ORF">E0I61_11840</name>
</gene>
<proteinExistence type="predicted"/>
<dbReference type="SUPFAM" id="SSF48452">
    <property type="entry name" value="TPR-like"/>
    <property type="match status" value="1"/>
</dbReference>
<dbReference type="RefSeq" id="WP_131998051.1">
    <property type="nucleotide sequence ID" value="NZ_SMLH01000007.1"/>
</dbReference>